<keyword evidence="7" id="KW-0675">Receptor</keyword>
<dbReference type="Proteomes" id="UP000828390">
    <property type="component" value="Unassembled WGS sequence"/>
</dbReference>
<dbReference type="Gene3D" id="1.10.565.10">
    <property type="entry name" value="Retinoid X Receptor"/>
    <property type="match status" value="1"/>
</dbReference>
<accession>A0A9D4NBQ4</accession>
<name>A0A9D4NBQ4_DREPO</name>
<evidence type="ECO:0000256" key="8">
    <source>
        <dbReference type="ARBA" id="ARBA00023242"/>
    </source>
</evidence>
<dbReference type="PROSITE" id="PS00031">
    <property type="entry name" value="NUCLEAR_REC_DBD_1"/>
    <property type="match status" value="1"/>
</dbReference>
<keyword evidence="4" id="KW-0805">Transcription regulation</keyword>
<dbReference type="GO" id="GO:0043565">
    <property type="term" value="F:sequence-specific DNA binding"/>
    <property type="evidence" value="ECO:0007669"/>
    <property type="project" value="InterPro"/>
</dbReference>
<evidence type="ECO:0000259" key="10">
    <source>
        <dbReference type="PROSITE" id="PS51030"/>
    </source>
</evidence>
<evidence type="ECO:0000313" key="12">
    <source>
        <dbReference type="EMBL" id="KAH3890829.1"/>
    </source>
</evidence>
<organism evidence="12 13">
    <name type="scientific">Dreissena polymorpha</name>
    <name type="common">Zebra mussel</name>
    <name type="synonym">Mytilus polymorpha</name>
    <dbReference type="NCBI Taxonomy" id="45954"/>
    <lineage>
        <taxon>Eukaryota</taxon>
        <taxon>Metazoa</taxon>
        <taxon>Spiralia</taxon>
        <taxon>Lophotrochozoa</taxon>
        <taxon>Mollusca</taxon>
        <taxon>Bivalvia</taxon>
        <taxon>Autobranchia</taxon>
        <taxon>Heteroconchia</taxon>
        <taxon>Euheterodonta</taxon>
        <taxon>Imparidentia</taxon>
        <taxon>Neoheterodontei</taxon>
        <taxon>Myida</taxon>
        <taxon>Dreissenoidea</taxon>
        <taxon>Dreissenidae</taxon>
        <taxon>Dreissena</taxon>
    </lineage>
</organism>
<evidence type="ECO:0000256" key="9">
    <source>
        <dbReference type="SAM" id="MobiDB-lite"/>
    </source>
</evidence>
<dbReference type="InterPro" id="IPR001723">
    <property type="entry name" value="Nuclear_hrmn_rcpt"/>
</dbReference>
<keyword evidence="5" id="KW-0238">DNA-binding</keyword>
<evidence type="ECO:0000256" key="5">
    <source>
        <dbReference type="ARBA" id="ARBA00023125"/>
    </source>
</evidence>
<evidence type="ECO:0000256" key="3">
    <source>
        <dbReference type="ARBA" id="ARBA00022833"/>
    </source>
</evidence>
<dbReference type="Pfam" id="PF00105">
    <property type="entry name" value="zf-C4"/>
    <property type="match status" value="1"/>
</dbReference>
<dbReference type="SUPFAM" id="SSF48508">
    <property type="entry name" value="Nuclear receptor ligand-binding domain"/>
    <property type="match status" value="1"/>
</dbReference>
<dbReference type="GO" id="GO:0003700">
    <property type="term" value="F:DNA-binding transcription factor activity"/>
    <property type="evidence" value="ECO:0007669"/>
    <property type="project" value="InterPro"/>
</dbReference>
<dbReference type="SUPFAM" id="SSF57716">
    <property type="entry name" value="Glucocorticoid receptor-like (DNA-binding domain)"/>
    <property type="match status" value="1"/>
</dbReference>
<feature type="region of interest" description="Disordered" evidence="9">
    <location>
        <begin position="328"/>
        <end position="359"/>
    </location>
</feature>
<dbReference type="EMBL" id="JAIWYP010000001">
    <property type="protein sequence ID" value="KAH3890829.1"/>
    <property type="molecule type" value="Genomic_DNA"/>
</dbReference>
<dbReference type="InterPro" id="IPR013088">
    <property type="entry name" value="Znf_NHR/GATA"/>
</dbReference>
<feature type="domain" description="NR LBD" evidence="11">
    <location>
        <begin position="374"/>
        <end position="601"/>
    </location>
</feature>
<proteinExistence type="predicted"/>
<keyword evidence="2" id="KW-0863">Zinc-finger</keyword>
<keyword evidence="13" id="KW-1185">Reference proteome</keyword>
<reference evidence="12" key="1">
    <citation type="journal article" date="2019" name="bioRxiv">
        <title>The Genome of the Zebra Mussel, Dreissena polymorpha: A Resource for Invasive Species Research.</title>
        <authorList>
            <person name="McCartney M.A."/>
            <person name="Auch B."/>
            <person name="Kono T."/>
            <person name="Mallez S."/>
            <person name="Zhang Y."/>
            <person name="Obille A."/>
            <person name="Becker A."/>
            <person name="Abrahante J.E."/>
            <person name="Garbe J."/>
            <person name="Badalamenti J.P."/>
            <person name="Herman A."/>
            <person name="Mangelson H."/>
            <person name="Liachko I."/>
            <person name="Sullivan S."/>
            <person name="Sone E.D."/>
            <person name="Koren S."/>
            <person name="Silverstein K.A.T."/>
            <person name="Beckman K.B."/>
            <person name="Gohl D.M."/>
        </authorList>
    </citation>
    <scope>NUCLEOTIDE SEQUENCE</scope>
    <source>
        <strain evidence="12">Duluth1</strain>
        <tissue evidence="12">Whole animal</tissue>
    </source>
</reference>
<evidence type="ECO:0000256" key="2">
    <source>
        <dbReference type="ARBA" id="ARBA00022771"/>
    </source>
</evidence>
<dbReference type="PRINTS" id="PR00047">
    <property type="entry name" value="STROIDFINGER"/>
</dbReference>
<feature type="domain" description="Nuclear receptor" evidence="10">
    <location>
        <begin position="122"/>
        <end position="198"/>
    </location>
</feature>
<sequence>MSESTSGRLCRSPNKAANGVINLTVAANRFLDGTMLVFREDEFRESAVRYEDDIERENLRYSNNTDNSTSDLSEQYMVASSGEIIEISATHNAPQSDSFPCDIISVEKKPRPQYKPSRPPLLPPCRVCGDRASGFHYGVNTCEACKGFFRRSICKTEPYVCCNGTQDCRIAPGKRTACSHCRYKRCLEVGMSKGAIKTGRYTHELRSKNILEVKMLEKQNGGDTVEADRVHDVSSFLSKHPDEDGERLDSIQRLILEETCGVLVSAQKFLFESLDEYFQEDLMLKRQNSVFLRYQNKKFSLRTVAQTCPPPNASINGEITRGECPVSDAGVSTNNTQSSGQGHGLNSAEEPFGDDGRPLTDVSFLRNEPKLLANIPNQNGHSLNGEYVIKPNLVNDHTSKSVEETKATVMTQVLTSIQLGVKGMLSFAMAVPGFQELDSEDQASLLKASRFDIWYVGHIRCFNCTLMVGACEWEFHAEELAQVWGADLVELIFRMSRQGNLLDFSTEEIAVLRAVCLTFTDRCPTLKERQRVEQIHSFLWDVLKYVVSRRHKDFNHWLSKTVNFLCLLREFGIKFESASSQLTLDWEVLSDNPLLLSAFLS</sequence>
<dbReference type="OrthoDB" id="6099097at2759"/>
<gene>
    <name evidence="12" type="ORF">DPMN_014918</name>
</gene>
<reference evidence="12" key="2">
    <citation type="submission" date="2020-11" db="EMBL/GenBank/DDBJ databases">
        <authorList>
            <person name="McCartney M.A."/>
            <person name="Auch B."/>
            <person name="Kono T."/>
            <person name="Mallez S."/>
            <person name="Becker A."/>
            <person name="Gohl D.M."/>
            <person name="Silverstein K.A.T."/>
            <person name="Koren S."/>
            <person name="Bechman K.B."/>
            <person name="Herman A."/>
            <person name="Abrahante J.E."/>
            <person name="Garbe J."/>
        </authorList>
    </citation>
    <scope>NUCLEOTIDE SEQUENCE</scope>
    <source>
        <strain evidence="12">Duluth1</strain>
        <tissue evidence="12">Whole animal</tissue>
    </source>
</reference>
<feature type="compositionally biased region" description="Polar residues" evidence="9">
    <location>
        <begin position="330"/>
        <end position="340"/>
    </location>
</feature>
<evidence type="ECO:0000259" key="11">
    <source>
        <dbReference type="PROSITE" id="PS51843"/>
    </source>
</evidence>
<dbReference type="InterPro" id="IPR050234">
    <property type="entry name" value="Nuclear_hormone_rcpt_NR1"/>
</dbReference>
<dbReference type="PANTHER" id="PTHR24082">
    <property type="entry name" value="NUCLEAR HORMONE RECEPTOR"/>
    <property type="match status" value="1"/>
</dbReference>
<dbReference type="PROSITE" id="PS51030">
    <property type="entry name" value="NUCLEAR_REC_DBD_2"/>
    <property type="match status" value="1"/>
</dbReference>
<dbReference type="InterPro" id="IPR001628">
    <property type="entry name" value="Znf_hrmn_rcpt"/>
</dbReference>
<evidence type="ECO:0000256" key="1">
    <source>
        <dbReference type="ARBA" id="ARBA00022723"/>
    </source>
</evidence>
<dbReference type="PROSITE" id="PS51843">
    <property type="entry name" value="NR_LBD"/>
    <property type="match status" value="1"/>
</dbReference>
<dbReference type="PRINTS" id="PR00398">
    <property type="entry name" value="STRDHORMONER"/>
</dbReference>
<dbReference type="AlphaFoldDB" id="A0A9D4NBQ4"/>
<dbReference type="InterPro" id="IPR000536">
    <property type="entry name" value="Nucl_hrmn_rcpt_lig-bd"/>
</dbReference>
<keyword evidence="3" id="KW-0862">Zinc</keyword>
<evidence type="ECO:0000256" key="6">
    <source>
        <dbReference type="ARBA" id="ARBA00023163"/>
    </source>
</evidence>
<dbReference type="SMART" id="SM00399">
    <property type="entry name" value="ZnF_C4"/>
    <property type="match status" value="1"/>
</dbReference>
<dbReference type="Gene3D" id="3.30.50.10">
    <property type="entry name" value="Erythroid Transcription Factor GATA-1, subunit A"/>
    <property type="match status" value="1"/>
</dbReference>
<keyword evidence="6" id="KW-0804">Transcription</keyword>
<keyword evidence="8" id="KW-0539">Nucleus</keyword>
<evidence type="ECO:0000256" key="4">
    <source>
        <dbReference type="ARBA" id="ARBA00023015"/>
    </source>
</evidence>
<protein>
    <submittedName>
        <fullName evidence="12">Uncharacterized protein</fullName>
    </submittedName>
</protein>
<evidence type="ECO:0000313" key="13">
    <source>
        <dbReference type="Proteomes" id="UP000828390"/>
    </source>
</evidence>
<dbReference type="CDD" id="cd06916">
    <property type="entry name" value="NR_DBD_like"/>
    <property type="match status" value="1"/>
</dbReference>
<evidence type="ECO:0000256" key="7">
    <source>
        <dbReference type="ARBA" id="ARBA00023170"/>
    </source>
</evidence>
<dbReference type="InterPro" id="IPR035500">
    <property type="entry name" value="NHR-like_dom_sf"/>
</dbReference>
<comment type="caution">
    <text evidence="12">The sequence shown here is derived from an EMBL/GenBank/DDBJ whole genome shotgun (WGS) entry which is preliminary data.</text>
</comment>
<keyword evidence="1" id="KW-0479">Metal-binding</keyword>
<dbReference type="Pfam" id="PF00104">
    <property type="entry name" value="Hormone_recep"/>
    <property type="match status" value="1"/>
</dbReference>
<dbReference type="GO" id="GO:0008270">
    <property type="term" value="F:zinc ion binding"/>
    <property type="evidence" value="ECO:0007669"/>
    <property type="project" value="UniProtKB-KW"/>
</dbReference>